<gene>
    <name evidence="1" type="ORF">CR194_10075</name>
</gene>
<dbReference type="Pfam" id="PF26595">
    <property type="entry name" value="A_ENA"/>
    <property type="match status" value="1"/>
</dbReference>
<name>A0A323TIV8_9BACI</name>
<protein>
    <submittedName>
        <fullName evidence="1">Uncharacterized protein</fullName>
    </submittedName>
</protein>
<dbReference type="RefSeq" id="WP_110609538.1">
    <property type="nucleotide sequence ID" value="NZ_PDOD01000002.1"/>
</dbReference>
<dbReference type="Proteomes" id="UP000248214">
    <property type="component" value="Unassembled WGS sequence"/>
</dbReference>
<dbReference type="OrthoDB" id="2082444at2"/>
<evidence type="ECO:0000313" key="1">
    <source>
        <dbReference type="EMBL" id="PYZ93507.1"/>
    </source>
</evidence>
<organism evidence="1 2">
    <name type="scientific">Salipaludibacillus keqinensis</name>
    <dbReference type="NCBI Taxonomy" id="2045207"/>
    <lineage>
        <taxon>Bacteria</taxon>
        <taxon>Bacillati</taxon>
        <taxon>Bacillota</taxon>
        <taxon>Bacilli</taxon>
        <taxon>Bacillales</taxon>
        <taxon>Bacillaceae</taxon>
    </lineage>
</organism>
<dbReference type="InterPro" id="IPR058705">
    <property type="entry name" value="A_ENA"/>
</dbReference>
<proteinExistence type="predicted"/>
<sequence length="100" mass="11421">MGMPEIPDFSPHINIDRKDAINLLLTSIALEELSLAHIMNAEGEKLQKVINDGDSTFDDLMEANSSVERMLRNVIKKEMLLQFKLEDVIELIDEKDHDEV</sequence>
<dbReference type="EMBL" id="PDOD01000002">
    <property type="protein sequence ID" value="PYZ93507.1"/>
    <property type="molecule type" value="Genomic_DNA"/>
</dbReference>
<comment type="caution">
    <text evidence="1">The sequence shown here is derived from an EMBL/GenBank/DDBJ whole genome shotgun (WGS) entry which is preliminary data.</text>
</comment>
<keyword evidence="2" id="KW-1185">Reference proteome</keyword>
<dbReference type="AlphaFoldDB" id="A0A323TIV8"/>
<evidence type="ECO:0000313" key="2">
    <source>
        <dbReference type="Proteomes" id="UP000248214"/>
    </source>
</evidence>
<reference evidence="1 2" key="1">
    <citation type="submission" date="2017-10" db="EMBL/GenBank/DDBJ databases">
        <title>Bacillus sp. nov., a halophilic bacterium isolated from a Keqin Lake.</title>
        <authorList>
            <person name="Wang H."/>
        </authorList>
    </citation>
    <scope>NUCLEOTIDE SEQUENCE [LARGE SCALE GENOMIC DNA]</scope>
    <source>
        <strain evidence="1 2">KQ-12</strain>
    </source>
</reference>
<accession>A0A323TIV8</accession>